<accession>A0ABW2ECT0</accession>
<proteinExistence type="predicted"/>
<protein>
    <submittedName>
        <fullName evidence="2">Uncharacterized protein</fullName>
    </submittedName>
</protein>
<keyword evidence="1" id="KW-0472">Membrane</keyword>
<dbReference type="RefSeq" id="WP_189869333.1">
    <property type="nucleotide sequence ID" value="NZ_BMWA01000003.1"/>
</dbReference>
<feature type="transmembrane region" description="Helical" evidence="1">
    <location>
        <begin position="6"/>
        <end position="27"/>
    </location>
</feature>
<organism evidence="2 3">
    <name type="scientific">Streptomyces viridiviolaceus</name>
    <dbReference type="NCBI Taxonomy" id="68282"/>
    <lineage>
        <taxon>Bacteria</taxon>
        <taxon>Bacillati</taxon>
        <taxon>Actinomycetota</taxon>
        <taxon>Actinomycetes</taxon>
        <taxon>Kitasatosporales</taxon>
        <taxon>Streptomycetaceae</taxon>
        <taxon>Streptomyces</taxon>
    </lineage>
</organism>
<comment type="caution">
    <text evidence="2">The sequence shown here is derived from an EMBL/GenBank/DDBJ whole genome shotgun (WGS) entry which is preliminary data.</text>
</comment>
<keyword evidence="3" id="KW-1185">Reference proteome</keyword>
<evidence type="ECO:0000313" key="2">
    <source>
        <dbReference type="EMBL" id="MFC7016492.1"/>
    </source>
</evidence>
<name>A0ABW2ECT0_9ACTN</name>
<gene>
    <name evidence="2" type="ORF">ACFQMH_33345</name>
</gene>
<evidence type="ECO:0000313" key="3">
    <source>
        <dbReference type="Proteomes" id="UP001596409"/>
    </source>
</evidence>
<feature type="transmembrane region" description="Helical" evidence="1">
    <location>
        <begin position="100"/>
        <end position="119"/>
    </location>
</feature>
<keyword evidence="1" id="KW-1133">Transmembrane helix</keyword>
<dbReference type="EMBL" id="JBHSYM010000080">
    <property type="protein sequence ID" value="MFC7016492.1"/>
    <property type="molecule type" value="Genomic_DNA"/>
</dbReference>
<keyword evidence="1" id="KW-0812">Transmembrane</keyword>
<evidence type="ECO:0000256" key="1">
    <source>
        <dbReference type="SAM" id="Phobius"/>
    </source>
</evidence>
<sequence length="159" mass="18052">MSDSLAIPLFCVTLALLVAFLALWTIINHRMMIERGWTEWCRTAKALPWRDRWELYRATLRGRAVSDPRLAALAVQRAESCRALIDGCIRRGSPIRWYPLWFASLCLLALVLALVGGTADWLDHRLGGGLVGGMLGALLTYPWYTLLRKRIQRCVDANR</sequence>
<dbReference type="Proteomes" id="UP001596409">
    <property type="component" value="Unassembled WGS sequence"/>
</dbReference>
<reference evidence="3" key="1">
    <citation type="journal article" date="2019" name="Int. J. Syst. Evol. Microbiol.">
        <title>The Global Catalogue of Microorganisms (GCM) 10K type strain sequencing project: providing services to taxonomists for standard genome sequencing and annotation.</title>
        <authorList>
            <consortium name="The Broad Institute Genomics Platform"/>
            <consortium name="The Broad Institute Genome Sequencing Center for Infectious Disease"/>
            <person name="Wu L."/>
            <person name="Ma J."/>
        </authorList>
    </citation>
    <scope>NUCLEOTIDE SEQUENCE [LARGE SCALE GENOMIC DNA]</scope>
    <source>
        <strain evidence="3">JCM 4855</strain>
    </source>
</reference>
<feature type="transmembrane region" description="Helical" evidence="1">
    <location>
        <begin position="125"/>
        <end position="144"/>
    </location>
</feature>